<dbReference type="SMART" id="SM00279">
    <property type="entry name" value="HhH2"/>
    <property type="match status" value="1"/>
</dbReference>
<evidence type="ECO:0000259" key="4">
    <source>
        <dbReference type="SMART" id="SM00475"/>
    </source>
</evidence>
<gene>
    <name evidence="5" type="ORF">LCGC14_2665510</name>
</gene>
<dbReference type="GO" id="GO:0033567">
    <property type="term" value="P:DNA replication, Okazaki fragment processing"/>
    <property type="evidence" value="ECO:0007669"/>
    <property type="project" value="InterPro"/>
</dbReference>
<reference evidence="5" key="1">
    <citation type="journal article" date="2015" name="Nature">
        <title>Complex archaea that bridge the gap between prokaryotes and eukaryotes.</title>
        <authorList>
            <person name="Spang A."/>
            <person name="Saw J.H."/>
            <person name="Jorgensen S.L."/>
            <person name="Zaremba-Niedzwiedzka K."/>
            <person name="Martijn J."/>
            <person name="Lind A.E."/>
            <person name="van Eijk R."/>
            <person name="Schleper C."/>
            <person name="Guy L."/>
            <person name="Ettema T.J."/>
        </authorList>
    </citation>
    <scope>NUCLEOTIDE SEQUENCE</scope>
</reference>
<keyword evidence="1" id="KW-0540">Nuclease</keyword>
<proteinExistence type="predicted"/>
<feature type="domain" description="5'-3' exonuclease" evidence="4">
    <location>
        <begin position="6"/>
        <end position="261"/>
    </location>
</feature>
<dbReference type="PANTHER" id="PTHR42646">
    <property type="entry name" value="FLAP ENDONUCLEASE XNI"/>
    <property type="match status" value="1"/>
</dbReference>
<dbReference type="InterPro" id="IPR036279">
    <property type="entry name" value="5-3_exonuclease_C_sf"/>
</dbReference>
<accession>A0A0F9C0T3</accession>
<name>A0A0F9C0T3_9ZZZZ</name>
<evidence type="ECO:0000256" key="3">
    <source>
        <dbReference type="ARBA" id="ARBA00023125"/>
    </source>
</evidence>
<dbReference type="InterPro" id="IPR020046">
    <property type="entry name" value="5-3_exonucl_a-hlix_arch_N"/>
</dbReference>
<dbReference type="GO" id="GO:0003677">
    <property type="term" value="F:DNA binding"/>
    <property type="evidence" value="ECO:0007669"/>
    <property type="project" value="UniProtKB-KW"/>
</dbReference>
<dbReference type="InterPro" id="IPR038969">
    <property type="entry name" value="FEN"/>
</dbReference>
<evidence type="ECO:0000256" key="2">
    <source>
        <dbReference type="ARBA" id="ARBA00022801"/>
    </source>
</evidence>
<protein>
    <recommendedName>
        <fullName evidence="4">5'-3' exonuclease domain-containing protein</fullName>
    </recommendedName>
</protein>
<dbReference type="PANTHER" id="PTHR42646:SF2">
    <property type="entry name" value="5'-3' EXONUCLEASE FAMILY PROTEIN"/>
    <property type="match status" value="1"/>
</dbReference>
<dbReference type="Gene3D" id="3.40.50.1010">
    <property type="entry name" value="5'-nuclease"/>
    <property type="match status" value="1"/>
</dbReference>
<dbReference type="CDD" id="cd09898">
    <property type="entry name" value="H3TH_53EXO"/>
    <property type="match status" value="1"/>
</dbReference>
<dbReference type="SUPFAM" id="SSF88723">
    <property type="entry name" value="PIN domain-like"/>
    <property type="match status" value="1"/>
</dbReference>
<dbReference type="Pfam" id="PF01367">
    <property type="entry name" value="5_3_exonuc"/>
    <property type="match status" value="1"/>
</dbReference>
<evidence type="ECO:0000256" key="1">
    <source>
        <dbReference type="ARBA" id="ARBA00022722"/>
    </source>
</evidence>
<feature type="non-terminal residue" evidence="5">
    <location>
        <position position="290"/>
    </location>
</feature>
<dbReference type="InterPro" id="IPR008918">
    <property type="entry name" value="HhH2"/>
</dbReference>
<dbReference type="Gene3D" id="1.10.150.20">
    <property type="entry name" value="5' to 3' exonuclease, C-terminal subdomain"/>
    <property type="match status" value="1"/>
</dbReference>
<dbReference type="SUPFAM" id="SSF47807">
    <property type="entry name" value="5' to 3' exonuclease, C-terminal subdomain"/>
    <property type="match status" value="1"/>
</dbReference>
<dbReference type="SMART" id="SM00475">
    <property type="entry name" value="53EXOc"/>
    <property type="match status" value="1"/>
</dbReference>
<dbReference type="AlphaFoldDB" id="A0A0F9C0T3"/>
<dbReference type="GO" id="GO:0008409">
    <property type="term" value="F:5'-3' exonuclease activity"/>
    <property type="evidence" value="ECO:0007669"/>
    <property type="project" value="InterPro"/>
</dbReference>
<sequence length="290" mass="32423">MSSMAKNLYIIDGHAHIYAAYYAPMRPLTSPSGEPTKASYIFTTALLGLIDRNAPDMLVVTMDSKAPSFRCKIYPEYKAHRSPMPEDMPVQIQRIEEILNAMKIPVLRLDGYEADDIIGTLSTQASLQGIDTYICSKDKDMLQLLDEHVSTYDIKKDKKTTPQSLQEDMGVTPEQFLDCLALQGDTADNIPGIPDVGPKTALDWIKKYGSIDNLYAHADEIKGKRGDNLRSSKDLAFLCKELVTIDRNTPIEIDFDSFAVSEPDKQTLGRLFTELGFTRLLTSMGIEQDE</sequence>
<keyword evidence="2" id="KW-0378">Hydrolase</keyword>
<dbReference type="FunFam" id="1.10.150.20:FF:000003">
    <property type="entry name" value="DNA polymerase I"/>
    <property type="match status" value="1"/>
</dbReference>
<dbReference type="EMBL" id="LAZR01046597">
    <property type="protein sequence ID" value="KKK96164.1"/>
    <property type="molecule type" value="Genomic_DNA"/>
</dbReference>
<keyword evidence="3" id="KW-0238">DNA-binding</keyword>
<comment type="caution">
    <text evidence="5">The sequence shown here is derived from an EMBL/GenBank/DDBJ whole genome shotgun (WGS) entry which is preliminary data.</text>
</comment>
<dbReference type="InterPro" id="IPR002421">
    <property type="entry name" value="5-3_exonuclease"/>
</dbReference>
<dbReference type="GO" id="GO:0017108">
    <property type="term" value="F:5'-flap endonuclease activity"/>
    <property type="evidence" value="ECO:0007669"/>
    <property type="project" value="InterPro"/>
</dbReference>
<dbReference type="CDD" id="cd09859">
    <property type="entry name" value="PIN_53EXO"/>
    <property type="match status" value="1"/>
</dbReference>
<dbReference type="InterPro" id="IPR020045">
    <property type="entry name" value="DNA_polI_H3TH"/>
</dbReference>
<dbReference type="Pfam" id="PF02739">
    <property type="entry name" value="5_3_exonuc_N"/>
    <property type="match status" value="1"/>
</dbReference>
<evidence type="ECO:0000313" key="5">
    <source>
        <dbReference type="EMBL" id="KKK96164.1"/>
    </source>
</evidence>
<organism evidence="5">
    <name type="scientific">marine sediment metagenome</name>
    <dbReference type="NCBI Taxonomy" id="412755"/>
    <lineage>
        <taxon>unclassified sequences</taxon>
        <taxon>metagenomes</taxon>
        <taxon>ecological metagenomes</taxon>
    </lineage>
</organism>
<dbReference type="InterPro" id="IPR029060">
    <property type="entry name" value="PIN-like_dom_sf"/>
</dbReference>